<protein>
    <recommendedName>
        <fullName evidence="3">Tyrosinase copper-binding domain-containing protein</fullName>
    </recommendedName>
</protein>
<organism evidence="4 5">
    <name type="scientific">Massilia psychrophila</name>
    <dbReference type="NCBI Taxonomy" id="1603353"/>
    <lineage>
        <taxon>Bacteria</taxon>
        <taxon>Pseudomonadati</taxon>
        <taxon>Pseudomonadota</taxon>
        <taxon>Betaproteobacteria</taxon>
        <taxon>Burkholderiales</taxon>
        <taxon>Oxalobacteraceae</taxon>
        <taxon>Telluria group</taxon>
        <taxon>Massilia</taxon>
    </lineage>
</organism>
<keyword evidence="1" id="KW-0479">Metal-binding</keyword>
<dbReference type="Gene3D" id="1.10.1280.10">
    <property type="entry name" value="Di-copper center containing domain from catechol oxidase"/>
    <property type="match status" value="1"/>
</dbReference>
<evidence type="ECO:0000256" key="2">
    <source>
        <dbReference type="ARBA" id="ARBA00023008"/>
    </source>
</evidence>
<reference evidence="4 5" key="1">
    <citation type="submission" date="2017-10" db="EMBL/GenBank/DDBJ databases">
        <title>Massilia psychrophilum sp. nov., a novel purple-pigmented bacterium isolated from Tianshan glacier, Xinjiang Municipality, China.</title>
        <authorList>
            <person name="Wang H."/>
        </authorList>
    </citation>
    <scope>NUCLEOTIDE SEQUENCE [LARGE SCALE GENOMIC DNA]</scope>
    <source>
        <strain evidence="4 5">JCM 30813</strain>
    </source>
</reference>
<dbReference type="EMBL" id="PDOB01000015">
    <property type="protein sequence ID" value="PIL39735.1"/>
    <property type="molecule type" value="Genomic_DNA"/>
</dbReference>
<feature type="domain" description="Tyrosinase copper-binding" evidence="3">
    <location>
        <begin position="97"/>
        <end position="108"/>
    </location>
</feature>
<dbReference type="AlphaFoldDB" id="A0A2G8T113"/>
<dbReference type="InterPro" id="IPR013788">
    <property type="entry name" value="Hemocyanin/hexamerin"/>
</dbReference>
<keyword evidence="5" id="KW-1185">Reference proteome</keyword>
<dbReference type="PROSITE" id="PS00210">
    <property type="entry name" value="HEMOCYANIN_2"/>
    <property type="match status" value="1"/>
</dbReference>
<dbReference type="SUPFAM" id="SSF48056">
    <property type="entry name" value="Di-copper centre-containing domain"/>
    <property type="match status" value="1"/>
</dbReference>
<accession>A0A2G8T113</accession>
<dbReference type="OrthoDB" id="2874181at2"/>
<dbReference type="GO" id="GO:0046872">
    <property type="term" value="F:metal ion binding"/>
    <property type="evidence" value="ECO:0007669"/>
    <property type="project" value="UniProtKB-KW"/>
</dbReference>
<comment type="caution">
    <text evidence="4">The sequence shown here is derived from an EMBL/GenBank/DDBJ whole genome shotgun (WGS) entry which is preliminary data.</text>
</comment>
<evidence type="ECO:0000313" key="5">
    <source>
        <dbReference type="Proteomes" id="UP000228593"/>
    </source>
</evidence>
<proteinExistence type="predicted"/>
<dbReference type="PANTHER" id="PTHR11474:SF76">
    <property type="entry name" value="SHKT DOMAIN-CONTAINING PROTEIN"/>
    <property type="match status" value="1"/>
</dbReference>
<gene>
    <name evidence="4" type="ORF">CR103_11455</name>
</gene>
<dbReference type="InterPro" id="IPR008922">
    <property type="entry name" value="Di-copper_centre_dom_sf"/>
</dbReference>
<evidence type="ECO:0000313" key="4">
    <source>
        <dbReference type="EMBL" id="PIL39735.1"/>
    </source>
</evidence>
<name>A0A2G8T113_9BURK</name>
<dbReference type="PROSITE" id="PS00498">
    <property type="entry name" value="TYROSINASE_2"/>
    <property type="match status" value="1"/>
</dbReference>
<keyword evidence="2" id="KW-0186">Copper</keyword>
<dbReference type="PANTHER" id="PTHR11474">
    <property type="entry name" value="TYROSINASE FAMILY MEMBER"/>
    <property type="match status" value="1"/>
</dbReference>
<dbReference type="InterPro" id="IPR002227">
    <property type="entry name" value="Tyrosinase_Cu-bd"/>
</dbReference>
<dbReference type="Proteomes" id="UP000228593">
    <property type="component" value="Unassembled WGS sequence"/>
</dbReference>
<dbReference type="InterPro" id="IPR050316">
    <property type="entry name" value="Tyrosinase/Hemocyanin"/>
</dbReference>
<sequence>MRLVSQDNTLSMPYWNYYKFPKMPVEFTDPTPGNPLYMPRTGTNVYNALTMSPFASGVWNFQHGTMNAFEPKIESAPHNPVHNLIGGAMATMTSPRDPIFFLHHANIDRLWHAWALPDGKGIPGTSNPYSASTSSPYWAGNFTYAPGLTMPRYRTYYPGWLNFGYSDNTKPTALPPLARANPDSPIKLVQAQAASLLTRPGTGDFPATAARAVSANQRSLGGVSGVVLAETSVSARLPLAASSLQMLQDTITVAARPPPQIPSGNFQSVVVVLDKLLLLGAGAKGGYFYNVYINLPFITDAERARRYFLGTVGAFEVAGAAHHGLAKLEYQATDVLSQLSAFELQDVTVSLVRISGENHPRGAVLKLGDVRIEVSTVPPWDASPRGRPGPCYC</sequence>
<evidence type="ECO:0000256" key="1">
    <source>
        <dbReference type="ARBA" id="ARBA00022723"/>
    </source>
</evidence>
<dbReference type="GO" id="GO:0016491">
    <property type="term" value="F:oxidoreductase activity"/>
    <property type="evidence" value="ECO:0007669"/>
    <property type="project" value="InterPro"/>
</dbReference>
<dbReference type="Pfam" id="PF00264">
    <property type="entry name" value="Tyrosinase"/>
    <property type="match status" value="1"/>
</dbReference>
<evidence type="ECO:0000259" key="3">
    <source>
        <dbReference type="PROSITE" id="PS00498"/>
    </source>
</evidence>